<protein>
    <submittedName>
        <fullName evidence="1">Pyocin activator protein PrtN</fullName>
    </submittedName>
</protein>
<dbReference type="GeneID" id="94231737"/>
<organism evidence="1 2">
    <name type="scientific">Vibrio atlanticus</name>
    <dbReference type="NCBI Taxonomy" id="693153"/>
    <lineage>
        <taxon>Bacteria</taxon>
        <taxon>Pseudomonadati</taxon>
        <taxon>Pseudomonadota</taxon>
        <taxon>Gammaproteobacteria</taxon>
        <taxon>Vibrionales</taxon>
        <taxon>Vibrionaceae</taxon>
        <taxon>Vibrio</taxon>
    </lineage>
</organism>
<dbReference type="InterPro" id="IPR020518">
    <property type="entry name" value="Tscrpt_reg_PrtN"/>
</dbReference>
<dbReference type="GO" id="GO:0006355">
    <property type="term" value="P:regulation of DNA-templated transcription"/>
    <property type="evidence" value="ECO:0007669"/>
    <property type="project" value="InterPro"/>
</dbReference>
<accession>A0A1C3IVS1</accession>
<reference evidence="2" key="1">
    <citation type="submission" date="2016-06" db="EMBL/GenBank/DDBJ databases">
        <authorList>
            <person name="Rodrigo-Torres Lidia"/>
            <person name="Arahal R.David."/>
        </authorList>
    </citation>
    <scope>NUCLEOTIDE SEQUENCE [LARGE SCALE GENOMIC DNA]</scope>
    <source>
        <strain evidence="2">CECT 7223</strain>
    </source>
</reference>
<proteinExistence type="predicted"/>
<name>A0A1C3IVS1_9VIBR</name>
<dbReference type="RefSeq" id="WP_065679545.1">
    <property type="nucleotide sequence ID" value="NZ_AP025460.1"/>
</dbReference>
<dbReference type="Pfam" id="PF11112">
    <property type="entry name" value="PyocinActivator"/>
    <property type="match status" value="1"/>
</dbReference>
<sequence>MNTEFGLLAAFGDSIIPVSEICEPFFHCKKKTAYQHIKAYTFPIPAFRISESNKNDYFVTAEDLASYIEAKLTESQSELAPWVAYFCVVLPNLAYFCGGYCEAEEA</sequence>
<evidence type="ECO:0000313" key="1">
    <source>
        <dbReference type="EMBL" id="SBS65535.1"/>
    </source>
</evidence>
<gene>
    <name evidence="1" type="ORF">VAT7223_02757</name>
</gene>
<dbReference type="Proteomes" id="UP000092876">
    <property type="component" value="Unassembled WGS sequence"/>
</dbReference>
<evidence type="ECO:0000313" key="2">
    <source>
        <dbReference type="Proteomes" id="UP000092876"/>
    </source>
</evidence>
<dbReference type="EMBL" id="FLQP01000039">
    <property type="protein sequence ID" value="SBS65535.1"/>
    <property type="molecule type" value="Genomic_DNA"/>
</dbReference>
<dbReference type="AlphaFoldDB" id="A0A1C3IVS1"/>